<dbReference type="PROSITE" id="PS51650">
    <property type="entry name" value="C2_DOCK"/>
    <property type="match status" value="1"/>
</dbReference>
<dbReference type="InterPro" id="IPR032376">
    <property type="entry name" value="DOCK_N"/>
</dbReference>
<dbReference type="GO" id="GO:0007520">
    <property type="term" value="P:myoblast fusion"/>
    <property type="evidence" value="ECO:0007669"/>
    <property type="project" value="TreeGrafter"/>
</dbReference>
<evidence type="ECO:0000256" key="3">
    <source>
        <dbReference type="PROSITE-ProRule" id="PRU00983"/>
    </source>
</evidence>
<keyword evidence="7" id="KW-1185">Reference proteome</keyword>
<comment type="caution">
    <text evidence="6">The sequence shown here is derived from an EMBL/GenBank/DDBJ whole genome shotgun (WGS) entry which is preliminary data.</text>
</comment>
<keyword evidence="4" id="KW-1133">Transmembrane helix</keyword>
<evidence type="ECO:0000256" key="2">
    <source>
        <dbReference type="ARBA" id="ARBA00022490"/>
    </source>
</evidence>
<dbReference type="GO" id="GO:0005085">
    <property type="term" value="F:guanyl-nucleotide exchange factor activity"/>
    <property type="evidence" value="ECO:0007669"/>
    <property type="project" value="InterPro"/>
</dbReference>
<dbReference type="PANTHER" id="PTHR45653">
    <property type="entry name" value="DEDICATOR OF CYTOKINESIS"/>
    <property type="match status" value="1"/>
</dbReference>
<dbReference type="Pfam" id="PF14429">
    <property type="entry name" value="DOCK-C2"/>
    <property type="match status" value="1"/>
</dbReference>
<dbReference type="InterPro" id="IPR035892">
    <property type="entry name" value="C2_domain_sf"/>
</dbReference>
<dbReference type="Proteomes" id="UP000525319">
    <property type="component" value="Unassembled WGS sequence"/>
</dbReference>
<dbReference type="InterPro" id="IPR027007">
    <property type="entry name" value="C2_DOCK-type_domain"/>
</dbReference>
<dbReference type="GO" id="GO:0005886">
    <property type="term" value="C:plasma membrane"/>
    <property type="evidence" value="ECO:0007669"/>
    <property type="project" value="TreeGrafter"/>
</dbReference>
<feature type="non-terminal residue" evidence="6">
    <location>
        <position position="194"/>
    </location>
</feature>
<dbReference type="InterPro" id="IPR026791">
    <property type="entry name" value="DOCK"/>
</dbReference>
<protein>
    <submittedName>
        <fullName evidence="6">DOCK1 protein</fullName>
    </submittedName>
</protein>
<dbReference type="Gene3D" id="2.60.40.150">
    <property type="entry name" value="C2 domain"/>
    <property type="match status" value="1"/>
</dbReference>
<feature type="non-terminal residue" evidence="6">
    <location>
        <position position="1"/>
    </location>
</feature>
<evidence type="ECO:0000259" key="5">
    <source>
        <dbReference type="PROSITE" id="PS51650"/>
    </source>
</evidence>
<feature type="domain" description="C2 DOCK-type" evidence="5">
    <location>
        <begin position="105"/>
        <end position="194"/>
    </location>
</feature>
<gene>
    <name evidence="6" type="primary">Dock1_3</name>
    <name evidence="6" type="ORF">DRYBRU_R08450</name>
</gene>
<comment type="similarity">
    <text evidence="3">Belongs to the DOCK family.</text>
</comment>
<evidence type="ECO:0000256" key="1">
    <source>
        <dbReference type="ARBA" id="ARBA00004496"/>
    </source>
</evidence>
<evidence type="ECO:0000313" key="7">
    <source>
        <dbReference type="Proteomes" id="UP000525319"/>
    </source>
</evidence>
<dbReference type="GO" id="GO:0016477">
    <property type="term" value="P:cell migration"/>
    <property type="evidence" value="ECO:0007669"/>
    <property type="project" value="TreeGrafter"/>
</dbReference>
<evidence type="ECO:0000256" key="4">
    <source>
        <dbReference type="SAM" id="Phobius"/>
    </source>
</evidence>
<dbReference type="GO" id="GO:0007264">
    <property type="term" value="P:small GTPase-mediated signal transduction"/>
    <property type="evidence" value="ECO:0007669"/>
    <property type="project" value="InterPro"/>
</dbReference>
<dbReference type="GO" id="GO:0031267">
    <property type="term" value="F:small GTPase binding"/>
    <property type="evidence" value="ECO:0007669"/>
    <property type="project" value="TreeGrafter"/>
</dbReference>
<dbReference type="PANTHER" id="PTHR45653:SF1">
    <property type="entry name" value="DEDICATOR OF CYTOKINESIS PROTEIN 1"/>
    <property type="match status" value="1"/>
</dbReference>
<dbReference type="GO" id="GO:0005737">
    <property type="term" value="C:cytoplasm"/>
    <property type="evidence" value="ECO:0007669"/>
    <property type="project" value="UniProtKB-SubCell"/>
</dbReference>
<dbReference type="OrthoDB" id="18896at2759"/>
<accession>A0A7L3K815</accession>
<proteinExistence type="inferred from homology"/>
<dbReference type="EMBL" id="VZTZ01016253">
    <property type="protein sequence ID" value="NXU37654.1"/>
    <property type="molecule type" value="Genomic_DNA"/>
</dbReference>
<name>A0A7L3K815_9PASS</name>
<organism evidence="6 7">
    <name type="scientific">Drymodes brunneopygia</name>
    <dbReference type="NCBI Taxonomy" id="626378"/>
    <lineage>
        <taxon>Eukaryota</taxon>
        <taxon>Metazoa</taxon>
        <taxon>Chordata</taxon>
        <taxon>Craniata</taxon>
        <taxon>Vertebrata</taxon>
        <taxon>Euteleostomi</taxon>
        <taxon>Archelosauria</taxon>
        <taxon>Archosauria</taxon>
        <taxon>Dinosauria</taxon>
        <taxon>Saurischia</taxon>
        <taxon>Theropoda</taxon>
        <taxon>Coelurosauria</taxon>
        <taxon>Aves</taxon>
        <taxon>Neognathae</taxon>
        <taxon>Neoaves</taxon>
        <taxon>Telluraves</taxon>
        <taxon>Australaves</taxon>
        <taxon>Passeriformes</taxon>
        <taxon>Petroicidae</taxon>
        <taxon>Drymodes</taxon>
    </lineage>
</organism>
<keyword evidence="4" id="KW-0472">Membrane</keyword>
<evidence type="ECO:0000313" key="6">
    <source>
        <dbReference type="EMBL" id="NXU37654.1"/>
    </source>
</evidence>
<feature type="transmembrane region" description="Helical" evidence="4">
    <location>
        <begin position="50"/>
        <end position="68"/>
    </location>
</feature>
<comment type="subcellular location">
    <subcellularLocation>
        <location evidence="1">Cytoplasm</location>
    </subcellularLocation>
</comment>
<dbReference type="AlphaFoldDB" id="A0A7L3K815"/>
<keyword evidence="2" id="KW-0963">Cytoplasm</keyword>
<keyword evidence="4" id="KW-0812">Transmembrane</keyword>
<dbReference type="Pfam" id="PF16172">
    <property type="entry name" value="DOCK_N"/>
    <property type="match status" value="1"/>
</dbReference>
<sequence length="194" mass="22223">LALDDAIRHKQLNISSRFSPRVAGENDFLQTVINKVIAAKEVNHKGQGSFIIVFFFYTTWMWVTLKLLPGDIHQIRKEFPHLVDRSTAVARKMGFPEIIMPGDVRNDIYVTLVQGDFDKGSKTTAKNVEVTVSVYDEDGKRLESVIFPGAGDEAISEYKSVIYYQVKQPRWFETVKVAIPIEDVNRSHLRFTFR</sequence>
<reference evidence="6 7" key="1">
    <citation type="submission" date="2019-09" db="EMBL/GenBank/DDBJ databases">
        <title>Bird 10,000 Genomes (B10K) Project - Family phase.</title>
        <authorList>
            <person name="Zhang G."/>
        </authorList>
    </citation>
    <scope>NUCLEOTIDE SEQUENCE [LARGE SCALE GENOMIC DNA]</scope>
    <source>
        <strain evidence="6">B10K-DU-030-03</strain>
    </source>
</reference>